<dbReference type="RefSeq" id="WP_154752316.1">
    <property type="nucleotide sequence ID" value="NZ_WLZX01000002.1"/>
</dbReference>
<comment type="caution">
    <text evidence="3">The sequence shown here is derived from an EMBL/GenBank/DDBJ whole genome shotgun (WGS) entry which is preliminary data.</text>
</comment>
<sequence length="556" mass="58381">MIQAFIKKGSFQDSVSLMLISRKLSESPGVEDISVMMGTPANKSLLEATGFWHPQFSDATPNDICVGIKTESKNDEAITAQIAEALELALKAVSQGQQGGKRLLKARSWRTARQKMPDANLVLISIAGEYAAGLADQALDDGCNVMMFSDNVSVEQEVALKTKARSKGLIVMGPDCGTSNIAGAPLAFANVAPQGIIGIIGASGTGIQELTSQITLAGQGVSHAIGLGGRDLTAEIGGISAMSALRMLAADKQSQVLAFVSKPPADAVRTRVIEKMKTLGKPVVALFLGAPITQKRDGNITFAATLDEAARLAVLQAEVQQRAAEQPAVSGGKISGLYAGGTLAAECAMLLAEQLGIEADSDHHHGSMLDADGHRIIDMGDDFYTQGKPHPMIDPSTRNQEIARLAQQPQVGVLLLDVVIGYGAQEDPADSMANEVKKLRERRGASQPLAVIATVTGTEQDPQQRSRQIATLTEAGIAVVTSLPEAVELACQLIAPPAVGISDPAPAMLAGVSVINAGLRSFADDLQSNEIPVVHYQWAPVAGGNQRMANILRKLK</sequence>
<gene>
    <name evidence="3" type="primary">fdrA</name>
    <name evidence="3" type="ORF">GK011_08825</name>
</gene>
<dbReference type="Gene3D" id="3.40.50.261">
    <property type="entry name" value="Succinyl-CoA synthetase domains"/>
    <property type="match status" value="2"/>
</dbReference>
<evidence type="ECO:0000259" key="1">
    <source>
        <dbReference type="Pfam" id="PF00549"/>
    </source>
</evidence>
<feature type="domain" description="CoA-binding" evidence="2">
    <location>
        <begin position="197"/>
        <end position="288"/>
    </location>
</feature>
<protein>
    <submittedName>
        <fullName evidence="3">Acyl-CoA synthetase FdrA</fullName>
    </submittedName>
</protein>
<dbReference type="Proteomes" id="UP000480164">
    <property type="component" value="Unassembled WGS sequence"/>
</dbReference>
<name>A0ABW9RA97_9GAMM</name>
<dbReference type="Pfam" id="PF00549">
    <property type="entry name" value="Ligase_CoA"/>
    <property type="match status" value="1"/>
</dbReference>
<dbReference type="NCBIfam" id="NF004760">
    <property type="entry name" value="PRK06091.1"/>
    <property type="match status" value="1"/>
</dbReference>
<keyword evidence="4" id="KW-1185">Reference proteome</keyword>
<dbReference type="EMBL" id="WLZX01000002">
    <property type="protein sequence ID" value="MTD27040.1"/>
    <property type="molecule type" value="Genomic_DNA"/>
</dbReference>
<evidence type="ECO:0000313" key="3">
    <source>
        <dbReference type="EMBL" id="MTD27040.1"/>
    </source>
</evidence>
<dbReference type="Pfam" id="PF02629">
    <property type="entry name" value="CoA_binding"/>
    <property type="match status" value="1"/>
</dbReference>
<dbReference type="PANTHER" id="PTHR11117">
    <property type="entry name" value="SUCCINYL-COA LIGASE SUBUNIT ALPHA"/>
    <property type="match status" value="1"/>
</dbReference>
<reference evidence="3 4" key="1">
    <citation type="submission" date="2019-11" db="EMBL/GenBank/DDBJ databases">
        <title>Erwinia sp. nov., isolated from feces of birds in Tibet plateau of China.</title>
        <authorList>
            <person name="Ge Y."/>
        </authorList>
    </citation>
    <scope>NUCLEOTIDE SEQUENCE [LARGE SCALE GENOMIC DNA]</scope>
    <source>
        <strain evidence="3 4">J316</strain>
    </source>
</reference>
<evidence type="ECO:0000313" key="4">
    <source>
        <dbReference type="Proteomes" id="UP000480164"/>
    </source>
</evidence>
<dbReference type="InterPro" id="IPR003781">
    <property type="entry name" value="CoA-bd"/>
</dbReference>
<dbReference type="SUPFAM" id="SSF52210">
    <property type="entry name" value="Succinyl-CoA synthetase domains"/>
    <property type="match status" value="2"/>
</dbReference>
<organism evidence="3 4">
    <name type="scientific">Erwinia sorbitola</name>
    <dbReference type="NCBI Taxonomy" id="2681984"/>
    <lineage>
        <taxon>Bacteria</taxon>
        <taxon>Pseudomonadati</taxon>
        <taxon>Pseudomonadota</taxon>
        <taxon>Gammaproteobacteria</taxon>
        <taxon>Enterobacterales</taxon>
        <taxon>Erwiniaceae</taxon>
        <taxon>Erwinia</taxon>
    </lineage>
</organism>
<dbReference type="Gene3D" id="3.40.50.720">
    <property type="entry name" value="NAD(P)-binding Rossmann-like Domain"/>
    <property type="match status" value="1"/>
</dbReference>
<proteinExistence type="predicted"/>
<dbReference type="InterPro" id="IPR016102">
    <property type="entry name" value="Succinyl-CoA_synth-like"/>
</dbReference>
<feature type="domain" description="ATP-citrate synthase/succinyl-CoA ligase C-terminal" evidence="1">
    <location>
        <begin position="337"/>
        <end position="490"/>
    </location>
</feature>
<dbReference type="InterPro" id="IPR005811">
    <property type="entry name" value="SUCC_ACL_C"/>
</dbReference>
<dbReference type="PANTHER" id="PTHR11117:SF24">
    <property type="entry name" value="PROTEIN FDRA"/>
    <property type="match status" value="1"/>
</dbReference>
<accession>A0ABW9RA97</accession>
<evidence type="ECO:0000259" key="2">
    <source>
        <dbReference type="Pfam" id="PF02629"/>
    </source>
</evidence>